<feature type="coiled-coil region" evidence="1">
    <location>
        <begin position="861"/>
        <end position="944"/>
    </location>
</feature>
<feature type="region of interest" description="Disordered" evidence="2">
    <location>
        <begin position="1390"/>
        <end position="1412"/>
    </location>
</feature>
<feature type="region of interest" description="Disordered" evidence="2">
    <location>
        <begin position="1428"/>
        <end position="1464"/>
    </location>
</feature>
<dbReference type="GeneID" id="110975933"/>
<keyword evidence="1" id="KW-0175">Coiled coil</keyword>
<dbReference type="PROSITE" id="PS51257">
    <property type="entry name" value="PROKAR_LIPOPROTEIN"/>
    <property type="match status" value="1"/>
</dbReference>
<name>A0A8B7XXI1_ACAPL</name>
<dbReference type="Proteomes" id="UP000694845">
    <property type="component" value="Unplaced"/>
</dbReference>
<dbReference type="InterPro" id="IPR048724">
    <property type="entry name" value="NuMA_N_HOOK"/>
</dbReference>
<protein>
    <submittedName>
        <fullName evidence="5">Myosin-1-like</fullName>
    </submittedName>
</protein>
<feature type="coiled-coil region" evidence="1">
    <location>
        <begin position="1231"/>
        <end position="1322"/>
    </location>
</feature>
<evidence type="ECO:0000313" key="4">
    <source>
        <dbReference type="Proteomes" id="UP000694845"/>
    </source>
</evidence>
<feature type="region of interest" description="Disordered" evidence="2">
    <location>
        <begin position="1001"/>
        <end position="1029"/>
    </location>
</feature>
<feature type="region of interest" description="Disordered" evidence="2">
    <location>
        <begin position="627"/>
        <end position="664"/>
    </location>
</feature>
<gene>
    <name evidence="5" type="primary">LOC110975933</name>
</gene>
<feature type="coiled-coil region" evidence="1">
    <location>
        <begin position="200"/>
        <end position="436"/>
    </location>
</feature>
<feature type="compositionally biased region" description="Basic residues" evidence="2">
    <location>
        <begin position="1757"/>
        <end position="1770"/>
    </location>
</feature>
<dbReference type="KEGG" id="aplc:110975933"/>
<dbReference type="OrthoDB" id="2436455at2759"/>
<accession>A0A8B7XXI1</accession>
<sequence length="1770" mass="201121">MDVGKLKSLLQWVNSVGVGSCVESLQQLREGTHFIGIIKIINGDRGTQFCELPMQRFRLICSFLEDFYGISLQHHLDHTQIIQQGDVGELAKVTALLLCAAVQGPKVDFFVDMITKLDMVVQTHLKEIIEAIVAHGSDGSLQSNFASVLYKKLNEEVCTSSPVEPCTPLVPNCKTPNAFGYSPVKALFNTPGMVNKMRDRRVLYEKIRKLETEIANEKAMRADRELEIVEKDKVIGDKEAKLADFKQQITNLKRRCADADSMRSAHEQLQLSQAHVERLERRLSELESMRAENTHLENQVQHLLDENRGLETKVCMYHSLKQDRDHLKASLKEAERHVAELQNAKAVQSAELQSLNSANAEIRSMLDQQRQLVTEQKDRISELEEQELASSDRGETLDIIPERRLGEVVDQLNQAREEMKQMAESYERSKIEYQRTLTAQIDTAREEGNKRYEQLEKSAASKINSLLGELNSQAVQKAAAERKMEGLCQSVNILTNTEKRLTQEVSKAGEEKAVLQKQVDQLQAAVMSAEERYQSAEEASKKIAAQLRELDHQKRLHQEEGEMLQKQVDQQQATIKRLTATEEMRQREEEAIKRTMAQLQLEMDNQTRLHQEDRSLLQKQVDQLQATVEHQRSVEERLQSAEEANRKMASQHQGERDHQTQLHQEEKSLLQKQVDQLQVAIENQRSVEERLQSAQEASKKIAAQLQQELDHHKRLHQEEKSLLQKQVDQLQVAIENQRSIEERLQSAEGASKKMAAKLQQELDNQKRLHQEEKALLEKQIGQQQATIENLTLTDERHQSEEEAGKKIATRLRVELNNQKRLHQEEKCLLQKQVDQLQATVEQQRSVEGRLQSAEEASKTIAAQLQLELDNQKRLHQEEKSMLQKQVEQLRATVENQRSVEEKLRSAEEASKTIAAQLQLELDSHKRLHQEQALLQKQVEQQQATIETLTSTEERRQSEEEASKKIACQLQLELENTKRLHQEENRLLQMQVDQLQMTVEQHRSVEERLQSAKEANKKMAAQHQTELDNQKRLHQEEKALLEKQVDRQRAAIESLTSTGERRQSEEEASKKLACQLQLELDDQKRLHQEEKSTLVDQVDQLQMTIENQRSVEERLQTAGEASKKITAELQRELDDQKRLHQEEKTLLLKEIDQERATIENLTCTGDRRQSEEEASKKLARQLRLELDNMKRVHQEEKCLLRKQVDQLQVTVELQRSVEGRLQSAEEASKTIAAQLQLELDNQKRLHQEEKSILQNRVDQLQTTIENQRSVEGKLRSAEEASKKTTAVLQRELDNQKRLRQEEREAFQKEVERQTEEFASQEARMGFEMDGKMKEIEILLEELDHTKRLLEAGRASAPPPPLMAEPLPADASMDSLDDGELRLAELEAGSRASVASNASLASNASAASGRSVGSNKSQCTYTIEIHSRLSTRSNSSLSTSQITTTEQTTTRQQSLTASRQSLAASQQSLASNQLHLSRTSHLSDSLNLSHLGPLSASRVSAVGDSNLPDQVSQTIDELSTDPFKARSLRASMRQAKISRRTTGRAGFCLVGACEEEPEAFDWDRLAELQRRNTLCRPHLQTSYPVETQTRPPAEITEDGLKLGATVREGTGEEKPVTRSTTRKRKSGDLPQPSAPPKMKPSSSQHSMPPPPPPEDKHSASEQNTKASKSQQTKTTNNSSRLQRSGILRASTKSNKSQKPAARTGKAPQESENRRESIAFSIGFSPKPQLKRRANRATVAKKAANSPKAQAALPTITPSKKSKRRSIAKWLGK</sequence>
<feature type="domain" description="Nuclear mitotic apparatus protein 1 N-terminal hook" evidence="3">
    <location>
        <begin position="5"/>
        <end position="151"/>
    </location>
</feature>
<evidence type="ECO:0000259" key="3">
    <source>
        <dbReference type="Pfam" id="PF21670"/>
    </source>
</evidence>
<reference evidence="5" key="1">
    <citation type="submission" date="2025-08" db="UniProtKB">
        <authorList>
            <consortium name="RefSeq"/>
        </authorList>
    </citation>
    <scope>IDENTIFICATION</scope>
</reference>
<organism evidence="4 5">
    <name type="scientific">Acanthaster planci</name>
    <name type="common">Crown-of-thorns starfish</name>
    <dbReference type="NCBI Taxonomy" id="133434"/>
    <lineage>
        <taxon>Eukaryota</taxon>
        <taxon>Metazoa</taxon>
        <taxon>Echinodermata</taxon>
        <taxon>Eleutherozoa</taxon>
        <taxon>Asterozoa</taxon>
        <taxon>Asteroidea</taxon>
        <taxon>Valvatacea</taxon>
        <taxon>Valvatida</taxon>
        <taxon>Acanthasteridae</taxon>
        <taxon>Acanthaster</taxon>
    </lineage>
</organism>
<feature type="compositionally biased region" description="Basic and acidic residues" evidence="2">
    <location>
        <begin position="629"/>
        <end position="646"/>
    </location>
</feature>
<evidence type="ECO:0000256" key="1">
    <source>
        <dbReference type="SAM" id="Coils"/>
    </source>
</evidence>
<dbReference type="SUPFAM" id="SSF116907">
    <property type="entry name" value="Hook domain"/>
    <property type="match status" value="1"/>
</dbReference>
<feature type="region of interest" description="Disordered" evidence="2">
    <location>
        <begin position="1582"/>
        <end position="1770"/>
    </location>
</feature>
<evidence type="ECO:0000256" key="2">
    <source>
        <dbReference type="SAM" id="MobiDB-lite"/>
    </source>
</evidence>
<keyword evidence="4" id="KW-1185">Reference proteome</keyword>
<dbReference type="OMA" id="CELPMQR"/>
<feature type="region of interest" description="Disordered" evidence="2">
    <location>
        <begin position="1351"/>
        <end position="1372"/>
    </location>
</feature>
<feature type="compositionally biased region" description="Basic and acidic residues" evidence="2">
    <location>
        <begin position="1001"/>
        <end position="1016"/>
    </location>
</feature>
<dbReference type="Pfam" id="PF21670">
    <property type="entry name" value="HOOK_N_NuMA"/>
    <property type="match status" value="1"/>
</dbReference>
<proteinExistence type="predicted"/>
<feature type="compositionally biased region" description="Basic and acidic residues" evidence="2">
    <location>
        <begin position="653"/>
        <end position="664"/>
    </location>
</feature>
<dbReference type="RefSeq" id="XP_022084506.1">
    <property type="nucleotide sequence ID" value="XM_022228814.1"/>
</dbReference>
<feature type="compositionally biased region" description="Low complexity" evidence="2">
    <location>
        <begin position="1660"/>
        <end position="1674"/>
    </location>
</feature>
<evidence type="ECO:0000313" key="5">
    <source>
        <dbReference type="RefSeq" id="XP_022084506.1"/>
    </source>
</evidence>
<feature type="coiled-coil region" evidence="1">
    <location>
        <begin position="677"/>
        <end position="793"/>
    </location>
</feature>
<dbReference type="CDD" id="cd22224">
    <property type="entry name" value="HkD_NuMA"/>
    <property type="match status" value="1"/>
</dbReference>